<evidence type="ECO:0000313" key="3">
    <source>
        <dbReference type="Proteomes" id="UP000526125"/>
    </source>
</evidence>
<gene>
    <name evidence="2" type="ORF">HP552_03485</name>
</gene>
<dbReference type="PANTHER" id="PTHR38447">
    <property type="entry name" value="TRANSCRIPTION FACTOR YDEB-RELATED"/>
    <property type="match status" value="1"/>
</dbReference>
<dbReference type="AlphaFoldDB" id="A0A7Y6BTI8"/>
<dbReference type="PANTHER" id="PTHR38447:SF1">
    <property type="entry name" value="RNA POLYMERASE-BINDING TRANSCRIPTION FACTOR CARD"/>
    <property type="match status" value="1"/>
</dbReference>
<comment type="caution">
    <text evidence="2">The sequence shown here is derived from an EMBL/GenBank/DDBJ whole genome shotgun (WGS) entry which is preliminary data.</text>
</comment>
<dbReference type="Proteomes" id="UP000526125">
    <property type="component" value="Unassembled WGS sequence"/>
</dbReference>
<evidence type="ECO:0000313" key="2">
    <source>
        <dbReference type="EMBL" id="NUU74328.1"/>
    </source>
</evidence>
<dbReference type="EMBL" id="JABMCB010000142">
    <property type="protein sequence ID" value="NUU74328.1"/>
    <property type="molecule type" value="Genomic_DNA"/>
</dbReference>
<dbReference type="SUPFAM" id="SSF141259">
    <property type="entry name" value="CarD-like"/>
    <property type="match status" value="1"/>
</dbReference>
<dbReference type="InterPro" id="IPR052531">
    <property type="entry name" value="CarD-like_regulator"/>
</dbReference>
<dbReference type="SMART" id="SM01058">
    <property type="entry name" value="CarD_TRCF"/>
    <property type="match status" value="1"/>
</dbReference>
<accession>A0A7Y6BTI8</accession>
<organism evidence="2 3">
    <name type="scientific">Paenibacillus xylanilyticus</name>
    <dbReference type="NCBI Taxonomy" id="248903"/>
    <lineage>
        <taxon>Bacteria</taxon>
        <taxon>Bacillati</taxon>
        <taxon>Bacillota</taxon>
        <taxon>Bacilli</taxon>
        <taxon>Bacillales</taxon>
        <taxon>Paenibacillaceae</taxon>
        <taxon>Paenibacillus</taxon>
    </lineage>
</organism>
<feature type="domain" description="CarD-like/TRCF RNAP-interacting" evidence="1">
    <location>
        <begin position="3"/>
        <end position="113"/>
    </location>
</feature>
<dbReference type="Gene3D" id="1.20.58.1290">
    <property type="entry name" value="CarD-like, C-terminal domain"/>
    <property type="match status" value="1"/>
</dbReference>
<evidence type="ECO:0000259" key="1">
    <source>
        <dbReference type="SMART" id="SM01058"/>
    </source>
</evidence>
<reference evidence="2 3" key="1">
    <citation type="submission" date="2020-05" db="EMBL/GenBank/DDBJ databases">
        <title>Genome Sequencing of Type Strains.</title>
        <authorList>
            <person name="Lemaire J.F."/>
            <person name="Inderbitzin P."/>
            <person name="Gregorio O.A."/>
            <person name="Collins S.B."/>
            <person name="Wespe N."/>
            <person name="Knight-Connoni V."/>
        </authorList>
    </citation>
    <scope>NUCLEOTIDE SEQUENCE [LARGE SCALE GENOMIC DNA]</scope>
    <source>
        <strain evidence="2 3">LMG 21957</strain>
    </source>
</reference>
<dbReference type="InterPro" id="IPR036101">
    <property type="entry name" value="CarD-like/TRCF_RID_sf"/>
</dbReference>
<dbReference type="InterPro" id="IPR042215">
    <property type="entry name" value="CarD-like_C"/>
</dbReference>
<keyword evidence="3" id="KW-1185">Reference proteome</keyword>
<dbReference type="InterPro" id="IPR048792">
    <property type="entry name" value="CarD_C"/>
</dbReference>
<dbReference type="Pfam" id="PF21095">
    <property type="entry name" value="CarD_C"/>
    <property type="match status" value="1"/>
</dbReference>
<name>A0A7Y6BTI8_9BACL</name>
<dbReference type="RefSeq" id="WP_175394251.1">
    <property type="nucleotide sequence ID" value="NZ_JABMCB010000142.1"/>
</dbReference>
<protein>
    <recommendedName>
        <fullName evidence="1">CarD-like/TRCF RNAP-interacting domain-containing protein</fullName>
    </recommendedName>
</protein>
<dbReference type="Pfam" id="PF02559">
    <property type="entry name" value="CarD_TRCF_RID"/>
    <property type="match status" value="1"/>
</dbReference>
<dbReference type="GO" id="GO:0009303">
    <property type="term" value="P:rRNA transcription"/>
    <property type="evidence" value="ECO:0007669"/>
    <property type="project" value="TreeGrafter"/>
</dbReference>
<dbReference type="InterPro" id="IPR003711">
    <property type="entry name" value="CarD-like/TRCF_RID"/>
</dbReference>
<proteinExistence type="predicted"/>
<dbReference type="Gene3D" id="2.40.10.170">
    <property type="match status" value="1"/>
</dbReference>
<sequence length="190" mass="21983">MIDIKVGGYLFYPLHGVGRIEEEVSLLLENQQRDYYKLYFRELKMDVLIPQESAEQLGIRPLSSLAILEKSHFHFFTKFSKLPILVSERRQLLNAKLKSGEIFNLAEVIRDLVCAPKYELKLTSHDKDSLQRACDLVINELMYVAKLPIDKAIDNLKKSIDLRLRGKKSDFTSLVREISLQNLKSSRITD</sequence>